<dbReference type="InterPro" id="IPR015915">
    <property type="entry name" value="Kelch-typ_b-propeller"/>
</dbReference>
<proteinExistence type="predicted"/>
<name>A0A7C4LLR8_9PLAN</name>
<comment type="caution">
    <text evidence="3">The sequence shown here is derived from an EMBL/GenBank/DDBJ whole genome shotgun (WGS) entry which is preliminary data.</text>
</comment>
<dbReference type="InterPro" id="IPR011043">
    <property type="entry name" value="Gal_Oxase/kelch_b-propeller"/>
</dbReference>
<dbReference type="EMBL" id="DSVQ01000012">
    <property type="protein sequence ID" value="HGT38759.1"/>
    <property type="molecule type" value="Genomic_DNA"/>
</dbReference>
<accession>A0A7C4LLR8</accession>
<dbReference type="Gene3D" id="2.120.10.80">
    <property type="entry name" value="Kelch-type beta propeller"/>
    <property type="match status" value="1"/>
</dbReference>
<evidence type="ECO:0008006" key="4">
    <source>
        <dbReference type="Google" id="ProtNLM"/>
    </source>
</evidence>
<protein>
    <recommendedName>
        <fullName evidence="4">LamG domain-containing protein</fullName>
    </recommendedName>
</protein>
<dbReference type="SUPFAM" id="SSF63825">
    <property type="entry name" value="YWTD domain"/>
    <property type="match status" value="1"/>
</dbReference>
<gene>
    <name evidence="3" type="ORF">ENS64_05780</name>
</gene>
<dbReference type="PANTHER" id="PTHR24412">
    <property type="entry name" value="KELCH PROTEIN"/>
    <property type="match status" value="1"/>
</dbReference>
<sequence>MMPVTNGFAVMPGILLRLVGANEDIFRRAGATQGMAMLLFRRPFGMVLLLASVGSALPAADSPPAPSAHALRLVGDEEVHGDGRTPPTIATPSGIDLGTRDFTLGLSVHTEERLRDDLGSLLSLWDAHTRHGFHLELANNTGCTSSQANWRQLQFGLDAGSTPAWRAEGRPGRAVLGFALCVHDGCLYVGTCETEGDGEGRVYRYVGPGHWHALPRLDGSNAVTSLASHEGRLYAATGKYRLAGSSLPESSNPQRGGRVFRLSSDDQWEPAGELPDTEAVAGLVHFDGRLYASSLYRPAGFFRHEGGRQWTSVPTPHAQRVQALTVHDGAIYASSYDGGKVYRFDGTDWTDLGLVGQDNTQTYSFAAYGGRLHVGTWPSGRVFRLDPPHTWTDTGRLGDELEVMALLVHNGSLYGGTLPLGQVYRYDAGGWTLLKRLDETPDVKYRRVWTMATYQGRLFCTTLPSGEIWSLSAGQCVTWDHEFPSGWHDVAAQRQGGRLRLFVDGRCVAESSGNDAPLALATGRLKLTVGDGPRGPFLGRLRKVWLDVAP</sequence>
<dbReference type="SUPFAM" id="SSF49899">
    <property type="entry name" value="Concanavalin A-like lectins/glucanases"/>
    <property type="match status" value="1"/>
</dbReference>
<keyword evidence="1" id="KW-0880">Kelch repeat</keyword>
<keyword evidence="2" id="KW-0677">Repeat</keyword>
<dbReference type="AlphaFoldDB" id="A0A7C4LLR8"/>
<evidence type="ECO:0000256" key="1">
    <source>
        <dbReference type="ARBA" id="ARBA00022441"/>
    </source>
</evidence>
<dbReference type="PANTHER" id="PTHR24412:SF489">
    <property type="entry name" value="RING FINGER DOMAIN AND KELCH REPEAT-CONTAINING PROTEIN DDB_G0271372"/>
    <property type="match status" value="1"/>
</dbReference>
<reference evidence="3" key="1">
    <citation type="journal article" date="2020" name="mSystems">
        <title>Genome- and Community-Level Interaction Insights into Carbon Utilization and Element Cycling Functions of Hydrothermarchaeota in Hydrothermal Sediment.</title>
        <authorList>
            <person name="Zhou Z."/>
            <person name="Liu Y."/>
            <person name="Xu W."/>
            <person name="Pan J."/>
            <person name="Luo Z.H."/>
            <person name="Li M."/>
        </authorList>
    </citation>
    <scope>NUCLEOTIDE SEQUENCE [LARGE SCALE GENOMIC DNA]</scope>
    <source>
        <strain evidence="3">SpSt-508</strain>
    </source>
</reference>
<dbReference type="SUPFAM" id="SSF50965">
    <property type="entry name" value="Galactose oxidase, central domain"/>
    <property type="match status" value="1"/>
</dbReference>
<evidence type="ECO:0000256" key="2">
    <source>
        <dbReference type="ARBA" id="ARBA00022737"/>
    </source>
</evidence>
<organism evidence="3">
    <name type="scientific">Schlesneria paludicola</name>
    <dbReference type="NCBI Taxonomy" id="360056"/>
    <lineage>
        <taxon>Bacteria</taxon>
        <taxon>Pseudomonadati</taxon>
        <taxon>Planctomycetota</taxon>
        <taxon>Planctomycetia</taxon>
        <taxon>Planctomycetales</taxon>
        <taxon>Planctomycetaceae</taxon>
        <taxon>Schlesneria</taxon>
    </lineage>
</organism>
<dbReference type="InterPro" id="IPR013320">
    <property type="entry name" value="ConA-like_dom_sf"/>
</dbReference>
<evidence type="ECO:0000313" key="3">
    <source>
        <dbReference type="EMBL" id="HGT38759.1"/>
    </source>
</evidence>